<comment type="caution">
    <text evidence="2">The sequence shown here is derived from an EMBL/GenBank/DDBJ whole genome shotgun (WGS) entry which is preliminary data.</text>
</comment>
<evidence type="ECO:0000313" key="2">
    <source>
        <dbReference type="EMBL" id="MPC38347.1"/>
    </source>
</evidence>
<dbReference type="Gene3D" id="3.40.50.1110">
    <property type="entry name" value="SGNH hydrolase"/>
    <property type="match status" value="1"/>
</dbReference>
<feature type="compositionally biased region" description="Basic and acidic residues" evidence="1">
    <location>
        <begin position="30"/>
        <end position="40"/>
    </location>
</feature>
<evidence type="ECO:0008006" key="4">
    <source>
        <dbReference type="Google" id="ProtNLM"/>
    </source>
</evidence>
<organism evidence="2 3">
    <name type="scientific">Portunus trituberculatus</name>
    <name type="common">Swimming crab</name>
    <name type="synonym">Neptunus trituberculatus</name>
    <dbReference type="NCBI Taxonomy" id="210409"/>
    <lineage>
        <taxon>Eukaryota</taxon>
        <taxon>Metazoa</taxon>
        <taxon>Ecdysozoa</taxon>
        <taxon>Arthropoda</taxon>
        <taxon>Crustacea</taxon>
        <taxon>Multicrustacea</taxon>
        <taxon>Malacostraca</taxon>
        <taxon>Eumalacostraca</taxon>
        <taxon>Eucarida</taxon>
        <taxon>Decapoda</taxon>
        <taxon>Pleocyemata</taxon>
        <taxon>Brachyura</taxon>
        <taxon>Eubrachyura</taxon>
        <taxon>Portunoidea</taxon>
        <taxon>Portunidae</taxon>
        <taxon>Portuninae</taxon>
        <taxon>Portunus</taxon>
    </lineage>
</organism>
<gene>
    <name evidence="2" type="ORF">E2C01_031853</name>
</gene>
<protein>
    <recommendedName>
        <fullName evidence="4">SGNH hydrolase-type esterase domain-containing protein</fullName>
    </recommendedName>
</protein>
<name>A0A5B7EYS3_PORTR</name>
<sequence>MQCLKQQISSLENNTTAAPQQAGEPGQTPKDGRTHSDHAPQNKKCLILGDTNLSKMKASDLTKDCCIRTLPEANFDLIRCWVKEQLSWTPETCVIIYCGLFDVQKNSEHAATLDNLGALLSELKNISENINVYVCQLVPSLQSDTLQSKISDYNENLIKWGVENGISVIKPDPLSDSAQDTSTRLATTPLANTRAPFSTGLVQQDCFALWLRNALPRKNA</sequence>
<keyword evidence="3" id="KW-1185">Reference proteome</keyword>
<dbReference type="EMBL" id="VSRR010004043">
    <property type="protein sequence ID" value="MPC38347.1"/>
    <property type="molecule type" value="Genomic_DNA"/>
</dbReference>
<dbReference type="Proteomes" id="UP000324222">
    <property type="component" value="Unassembled WGS sequence"/>
</dbReference>
<proteinExistence type="predicted"/>
<dbReference type="SUPFAM" id="SSF52266">
    <property type="entry name" value="SGNH hydrolase"/>
    <property type="match status" value="1"/>
</dbReference>
<evidence type="ECO:0000313" key="3">
    <source>
        <dbReference type="Proteomes" id="UP000324222"/>
    </source>
</evidence>
<accession>A0A5B7EYS3</accession>
<evidence type="ECO:0000256" key="1">
    <source>
        <dbReference type="SAM" id="MobiDB-lite"/>
    </source>
</evidence>
<dbReference type="InterPro" id="IPR036514">
    <property type="entry name" value="SGNH_hydro_sf"/>
</dbReference>
<dbReference type="AlphaFoldDB" id="A0A5B7EYS3"/>
<feature type="region of interest" description="Disordered" evidence="1">
    <location>
        <begin position="13"/>
        <end position="40"/>
    </location>
</feature>
<reference evidence="2 3" key="1">
    <citation type="submission" date="2019-05" db="EMBL/GenBank/DDBJ databases">
        <title>Another draft genome of Portunus trituberculatus and its Hox gene families provides insights of decapod evolution.</title>
        <authorList>
            <person name="Jeong J.-H."/>
            <person name="Song I."/>
            <person name="Kim S."/>
            <person name="Choi T."/>
            <person name="Kim D."/>
            <person name="Ryu S."/>
            <person name="Kim W."/>
        </authorList>
    </citation>
    <scope>NUCLEOTIDE SEQUENCE [LARGE SCALE GENOMIC DNA]</scope>
    <source>
        <tissue evidence="2">Muscle</tissue>
    </source>
</reference>